<accession>A0AAN2BK25</accession>
<feature type="transmembrane region" description="Helical" evidence="3">
    <location>
        <begin position="52"/>
        <end position="72"/>
    </location>
</feature>
<keyword evidence="3" id="KW-0812">Transmembrane</keyword>
<keyword evidence="3" id="KW-1133">Transmembrane helix</keyword>
<sequence>MTERREPTLSASNLSDQAVLDEPQAIASKASSRKTARPAPVSQRVVEVKSPLAPLALVASIVSLGFVGLLFWQVTTLDDERKNLIQQLGSADARIAELEQKLTVTGDASEQSLTTLGAGVKTLDADVKENSSEIRKLWGVAYDRNRKAIEENKKTVETVEKAVANLKAAQQKDQKALQAAIADLQGELAVLSEVQESQQSALSQSRNISAQLQALKTDLSSRVNANEEAIKAIDAFRLQVNRQILQMGGTANP</sequence>
<keyword evidence="3" id="KW-0472">Membrane</keyword>
<reference evidence="4 5" key="1">
    <citation type="journal article" date="2022" name="IScience">
        <title>An ultrasensitive nanofiber-based assay for enzymatic hydrolysis and deep-sea microbial degradation of cellulose.</title>
        <authorList>
            <person name="Tsudome M."/>
            <person name="Tachioka M."/>
            <person name="Miyazaki M."/>
            <person name="Uchimura K."/>
            <person name="Tsuda M."/>
            <person name="Takaki Y."/>
            <person name="Deguchi S."/>
        </authorList>
    </citation>
    <scope>NUCLEOTIDE SEQUENCE [LARGE SCALE GENOMIC DNA]</scope>
    <source>
        <strain evidence="4 5">GE09</strain>
    </source>
</reference>
<dbReference type="AlphaFoldDB" id="A0AAN2BK25"/>
<evidence type="ECO:0000256" key="3">
    <source>
        <dbReference type="SAM" id="Phobius"/>
    </source>
</evidence>
<evidence type="ECO:0000313" key="4">
    <source>
        <dbReference type="EMBL" id="BCD97561.1"/>
    </source>
</evidence>
<dbReference type="KEGG" id="marq:MARGE09_P1762"/>
<organism evidence="4 5">
    <name type="scientific">Marinagarivorans cellulosilyticus</name>
    <dbReference type="NCBI Taxonomy" id="2721545"/>
    <lineage>
        <taxon>Bacteria</taxon>
        <taxon>Pseudomonadati</taxon>
        <taxon>Pseudomonadota</taxon>
        <taxon>Gammaproteobacteria</taxon>
        <taxon>Cellvibrionales</taxon>
        <taxon>Cellvibrionaceae</taxon>
        <taxon>Marinagarivorans</taxon>
    </lineage>
</organism>
<evidence type="ECO:0000256" key="1">
    <source>
        <dbReference type="SAM" id="Coils"/>
    </source>
</evidence>
<feature type="coiled-coil region" evidence="1">
    <location>
        <begin position="149"/>
        <end position="187"/>
    </location>
</feature>
<feature type="region of interest" description="Disordered" evidence="2">
    <location>
        <begin position="1"/>
        <end position="20"/>
    </location>
</feature>
<evidence type="ECO:0000256" key="2">
    <source>
        <dbReference type="SAM" id="MobiDB-lite"/>
    </source>
</evidence>
<proteinExistence type="predicted"/>
<dbReference type="Gene3D" id="1.10.287.1490">
    <property type="match status" value="1"/>
</dbReference>
<name>A0AAN2BK25_9GAMM</name>
<keyword evidence="1" id="KW-0175">Coiled coil</keyword>
<dbReference type="RefSeq" id="WP_236987028.1">
    <property type="nucleotide sequence ID" value="NZ_AP023086.1"/>
</dbReference>
<dbReference type="Proteomes" id="UP001320119">
    <property type="component" value="Chromosome"/>
</dbReference>
<protein>
    <submittedName>
        <fullName evidence="4">Uncharacterized protein</fullName>
    </submittedName>
</protein>
<dbReference type="EMBL" id="AP023086">
    <property type="protein sequence ID" value="BCD97561.1"/>
    <property type="molecule type" value="Genomic_DNA"/>
</dbReference>
<keyword evidence="5" id="KW-1185">Reference proteome</keyword>
<evidence type="ECO:0000313" key="5">
    <source>
        <dbReference type="Proteomes" id="UP001320119"/>
    </source>
</evidence>
<gene>
    <name evidence="4" type="ORF">MARGE09_P1762</name>
</gene>